<evidence type="ECO:0000313" key="2">
    <source>
        <dbReference type="EMBL" id="KAG7154921.1"/>
    </source>
</evidence>
<evidence type="ECO:0000256" key="1">
    <source>
        <dbReference type="SAM" id="MobiDB-lite"/>
    </source>
</evidence>
<feature type="non-terminal residue" evidence="2">
    <location>
        <position position="1"/>
    </location>
</feature>
<name>A0A8J5JAY3_HOMAM</name>
<dbReference type="EMBL" id="JAHLQT010043412">
    <property type="protein sequence ID" value="KAG7154921.1"/>
    <property type="molecule type" value="Genomic_DNA"/>
</dbReference>
<gene>
    <name evidence="2" type="ORF">Hamer_G026425</name>
</gene>
<accession>A0A8J5JAY3</accession>
<organism evidence="2 3">
    <name type="scientific">Homarus americanus</name>
    <name type="common">American lobster</name>
    <dbReference type="NCBI Taxonomy" id="6706"/>
    <lineage>
        <taxon>Eukaryota</taxon>
        <taxon>Metazoa</taxon>
        <taxon>Ecdysozoa</taxon>
        <taxon>Arthropoda</taxon>
        <taxon>Crustacea</taxon>
        <taxon>Multicrustacea</taxon>
        <taxon>Malacostraca</taxon>
        <taxon>Eumalacostraca</taxon>
        <taxon>Eucarida</taxon>
        <taxon>Decapoda</taxon>
        <taxon>Pleocyemata</taxon>
        <taxon>Astacidea</taxon>
        <taxon>Nephropoidea</taxon>
        <taxon>Nephropidae</taxon>
        <taxon>Homarus</taxon>
    </lineage>
</organism>
<dbReference type="AlphaFoldDB" id="A0A8J5JAY3"/>
<comment type="caution">
    <text evidence="2">The sequence shown here is derived from an EMBL/GenBank/DDBJ whole genome shotgun (WGS) entry which is preliminary data.</text>
</comment>
<protein>
    <submittedName>
        <fullName evidence="2">Uncharacterized protein</fullName>
    </submittedName>
</protein>
<sequence>SSTNKNTVCLIPGHDTRPSSPCRPSLCRWLNRRFPKAVNLSPILLLKERKSRLIVSRTLPRPWNSYQRQEEEEGFCLTATPTSLINGKT</sequence>
<keyword evidence="3" id="KW-1185">Reference proteome</keyword>
<reference evidence="2" key="1">
    <citation type="journal article" date="2021" name="Sci. Adv.">
        <title>The American lobster genome reveals insights on longevity, neural, and immune adaptations.</title>
        <authorList>
            <person name="Polinski J.M."/>
            <person name="Zimin A.V."/>
            <person name="Clark K.F."/>
            <person name="Kohn A.B."/>
            <person name="Sadowski N."/>
            <person name="Timp W."/>
            <person name="Ptitsyn A."/>
            <person name="Khanna P."/>
            <person name="Romanova D.Y."/>
            <person name="Williams P."/>
            <person name="Greenwood S.J."/>
            <person name="Moroz L.L."/>
            <person name="Walt D.R."/>
            <person name="Bodnar A.G."/>
        </authorList>
    </citation>
    <scope>NUCLEOTIDE SEQUENCE</scope>
    <source>
        <strain evidence="2">GMGI-L3</strain>
    </source>
</reference>
<feature type="non-terminal residue" evidence="2">
    <location>
        <position position="89"/>
    </location>
</feature>
<dbReference type="Proteomes" id="UP000747542">
    <property type="component" value="Unassembled WGS sequence"/>
</dbReference>
<proteinExistence type="predicted"/>
<evidence type="ECO:0000313" key="3">
    <source>
        <dbReference type="Proteomes" id="UP000747542"/>
    </source>
</evidence>
<feature type="region of interest" description="Disordered" evidence="1">
    <location>
        <begin position="1"/>
        <end position="20"/>
    </location>
</feature>